<sequence length="96" mass="10019">MTQRGSTMAQGITDELTCVASEGKDGLSVFFGGNTPVGAIICAIRNLMGEHRYTAERDGIHGETEDARWLSGVSIYAVSGWGLFSTAEAPPVGAAV</sequence>
<proteinExistence type="predicted"/>
<gene>
    <name evidence="1" type="ORF">BaRGS_00015923</name>
</gene>
<organism evidence="1 2">
    <name type="scientific">Batillaria attramentaria</name>
    <dbReference type="NCBI Taxonomy" id="370345"/>
    <lineage>
        <taxon>Eukaryota</taxon>
        <taxon>Metazoa</taxon>
        <taxon>Spiralia</taxon>
        <taxon>Lophotrochozoa</taxon>
        <taxon>Mollusca</taxon>
        <taxon>Gastropoda</taxon>
        <taxon>Caenogastropoda</taxon>
        <taxon>Sorbeoconcha</taxon>
        <taxon>Cerithioidea</taxon>
        <taxon>Batillariidae</taxon>
        <taxon>Batillaria</taxon>
    </lineage>
</organism>
<reference evidence="1 2" key="1">
    <citation type="journal article" date="2023" name="Sci. Data">
        <title>Genome assembly of the Korean intertidal mud-creeper Batillaria attramentaria.</title>
        <authorList>
            <person name="Patra A.K."/>
            <person name="Ho P.T."/>
            <person name="Jun S."/>
            <person name="Lee S.J."/>
            <person name="Kim Y."/>
            <person name="Won Y.J."/>
        </authorList>
    </citation>
    <scope>NUCLEOTIDE SEQUENCE [LARGE SCALE GENOMIC DNA]</scope>
    <source>
        <strain evidence="1">Wonlab-2016</strain>
    </source>
</reference>
<keyword evidence="2" id="KW-1185">Reference proteome</keyword>
<dbReference type="Proteomes" id="UP001519460">
    <property type="component" value="Unassembled WGS sequence"/>
</dbReference>
<dbReference type="EMBL" id="JACVVK020000099">
    <property type="protein sequence ID" value="KAK7492785.1"/>
    <property type="molecule type" value="Genomic_DNA"/>
</dbReference>
<evidence type="ECO:0000313" key="2">
    <source>
        <dbReference type="Proteomes" id="UP001519460"/>
    </source>
</evidence>
<evidence type="ECO:0000313" key="1">
    <source>
        <dbReference type="EMBL" id="KAK7492785.1"/>
    </source>
</evidence>
<protein>
    <submittedName>
        <fullName evidence="1">Uncharacterized protein</fullName>
    </submittedName>
</protein>
<name>A0ABD0KZX5_9CAEN</name>
<dbReference type="AlphaFoldDB" id="A0ABD0KZX5"/>
<comment type="caution">
    <text evidence="1">The sequence shown here is derived from an EMBL/GenBank/DDBJ whole genome shotgun (WGS) entry which is preliminary data.</text>
</comment>
<accession>A0ABD0KZX5</accession>